<reference evidence="1" key="1">
    <citation type="submission" date="2020-05" db="EMBL/GenBank/DDBJ databases">
        <authorList>
            <person name="Chiriac C."/>
            <person name="Salcher M."/>
            <person name="Ghai R."/>
            <person name="Kavagutti S V."/>
        </authorList>
    </citation>
    <scope>NUCLEOTIDE SEQUENCE</scope>
</reference>
<organism evidence="1">
    <name type="scientific">freshwater metagenome</name>
    <dbReference type="NCBI Taxonomy" id="449393"/>
    <lineage>
        <taxon>unclassified sequences</taxon>
        <taxon>metagenomes</taxon>
        <taxon>ecological metagenomes</taxon>
    </lineage>
</organism>
<dbReference type="InterPro" id="IPR011008">
    <property type="entry name" value="Dimeric_a/b-barrel"/>
</dbReference>
<name>A0A6J6Z962_9ZZZZ</name>
<dbReference type="AlphaFoldDB" id="A0A6J6Z962"/>
<dbReference type="Pfam" id="PF05336">
    <property type="entry name" value="rhaM"/>
    <property type="match status" value="1"/>
</dbReference>
<sequence length="107" mass="12464">MKRVGSVIGIAPGAREEYERIHAAVWPEILAQISKSHIQNYSIYRHGDLLFSYFEYVGNDYEGDMKAMGDDPKTQEWWSLTIPMQAPMEDRAEGEWWKTLPEVFHTD</sequence>
<evidence type="ECO:0000313" key="1">
    <source>
        <dbReference type="EMBL" id="CAB4817184.1"/>
    </source>
</evidence>
<dbReference type="Gene3D" id="3.30.70.100">
    <property type="match status" value="1"/>
</dbReference>
<proteinExistence type="predicted"/>
<dbReference type="PANTHER" id="PTHR34389:SF2">
    <property type="entry name" value="L-RHAMNOSE MUTAROTASE"/>
    <property type="match status" value="1"/>
</dbReference>
<dbReference type="InterPro" id="IPR008000">
    <property type="entry name" value="Rham/fucose_mutarotase"/>
</dbReference>
<dbReference type="GO" id="GO:0016857">
    <property type="term" value="F:racemase and epimerase activity, acting on carbohydrates and derivatives"/>
    <property type="evidence" value="ECO:0007669"/>
    <property type="project" value="InterPro"/>
</dbReference>
<dbReference type="SUPFAM" id="SSF54909">
    <property type="entry name" value="Dimeric alpha+beta barrel"/>
    <property type="match status" value="1"/>
</dbReference>
<dbReference type="EMBL" id="CAFABD010000009">
    <property type="protein sequence ID" value="CAB4817184.1"/>
    <property type="molecule type" value="Genomic_DNA"/>
</dbReference>
<dbReference type="PANTHER" id="PTHR34389">
    <property type="entry name" value="L-RHAMNOSE MUTAROTASE"/>
    <property type="match status" value="1"/>
</dbReference>
<accession>A0A6J6Z962</accession>
<gene>
    <name evidence="1" type="ORF">UFOPK3166_00136</name>
</gene>
<protein>
    <submittedName>
        <fullName evidence="1">Unannotated protein</fullName>
    </submittedName>
</protein>